<dbReference type="PROSITE" id="PS51352">
    <property type="entry name" value="THIOREDOXIN_2"/>
    <property type="match status" value="1"/>
</dbReference>
<dbReference type="KEGG" id="rta:Rta_05070"/>
<protein>
    <submittedName>
        <fullName evidence="3">Periplasmic/membrane thiol peroxidase-like protein</fullName>
    </submittedName>
</protein>
<feature type="domain" description="Thioredoxin" evidence="2">
    <location>
        <begin position="22"/>
        <end position="174"/>
    </location>
</feature>
<reference evidence="4" key="1">
    <citation type="submission" date="2006-01" db="EMBL/GenBank/DDBJ databases">
        <title>Genome of the cyst-dividing bacterium Ramlibacter tataouinensis.</title>
        <authorList>
            <person name="Barakat M."/>
            <person name="Ortet P."/>
            <person name="De Luca G."/>
            <person name="Jourlin-Castelli C."/>
            <person name="Ansaldi M."/>
            <person name="Py B."/>
            <person name="Fichant G."/>
            <person name="Coutinho P."/>
            <person name="Voulhoux R."/>
            <person name="Bastien O."/>
            <person name="Roy S."/>
            <person name="Marechal E."/>
            <person name="Henrissat B."/>
            <person name="Quentin Y."/>
            <person name="Noirot P."/>
            <person name="Filloux A."/>
            <person name="Mejean V."/>
            <person name="DuBow M."/>
            <person name="Barras F."/>
            <person name="Heulin T."/>
        </authorList>
    </citation>
    <scope>NUCLEOTIDE SEQUENCE [LARGE SCALE GENOMIC DNA]</scope>
    <source>
        <strain evidence="4">ATCC BAA-407 / DSM 14655 / LMG 21543 / TTB310</strain>
    </source>
</reference>
<dbReference type="PANTHER" id="PTHR43640">
    <property type="entry name" value="OS07G0260300 PROTEIN"/>
    <property type="match status" value="1"/>
</dbReference>
<dbReference type="Pfam" id="PF00578">
    <property type="entry name" value="AhpC-TSA"/>
    <property type="match status" value="1"/>
</dbReference>
<dbReference type="InterPro" id="IPR000866">
    <property type="entry name" value="AhpC/TSA"/>
</dbReference>
<dbReference type="InterPro" id="IPR013766">
    <property type="entry name" value="Thioredoxin_domain"/>
</dbReference>
<evidence type="ECO:0000259" key="2">
    <source>
        <dbReference type="PROSITE" id="PS51352"/>
    </source>
</evidence>
<keyword evidence="3" id="KW-0560">Oxidoreductase</keyword>
<dbReference type="InterPro" id="IPR036249">
    <property type="entry name" value="Thioredoxin-like_sf"/>
</dbReference>
<evidence type="ECO:0000313" key="3">
    <source>
        <dbReference type="EMBL" id="AEG91583.1"/>
    </source>
</evidence>
<dbReference type="AlphaFoldDB" id="F5XVK7"/>
<organism evidence="3 4">
    <name type="scientific">Ramlibacter tataouinensis (strain ATCC BAA-407 / DSM 14655 / LMG 21543 / TTB310)</name>
    <dbReference type="NCBI Taxonomy" id="365046"/>
    <lineage>
        <taxon>Bacteria</taxon>
        <taxon>Pseudomonadati</taxon>
        <taxon>Pseudomonadota</taxon>
        <taxon>Betaproteobacteria</taxon>
        <taxon>Burkholderiales</taxon>
        <taxon>Comamonadaceae</taxon>
        <taxon>Ramlibacter</taxon>
    </lineage>
</organism>
<dbReference type="HOGENOM" id="CLU_076204_3_0_4"/>
<dbReference type="EMBL" id="CP000245">
    <property type="protein sequence ID" value="AEG91583.1"/>
    <property type="molecule type" value="Genomic_DNA"/>
</dbReference>
<accession>F5XVK7</accession>
<reference evidence="3 4" key="2">
    <citation type="journal article" date="2011" name="PLoS ONE">
        <title>The Cyst-Dividing Bacterium Ramlibacter tataouinensis TTB310 Genome Reveals a Well-Stocked Toolbox for Adaptation to a Desert Environment.</title>
        <authorList>
            <person name="De Luca G."/>
            <person name="Barakat M."/>
            <person name="Ortet P."/>
            <person name="Fochesato S."/>
            <person name="Jourlin-Castelli C."/>
            <person name="Ansaldi M."/>
            <person name="Py B."/>
            <person name="Fichant G."/>
            <person name="Coutinho P.M."/>
            <person name="Voulhoux R."/>
            <person name="Bastien O."/>
            <person name="Marechal E."/>
            <person name="Henrissat B."/>
            <person name="Quentin Y."/>
            <person name="Noirot P."/>
            <person name="Filloux A."/>
            <person name="Mejean V."/>
            <person name="Dubow M.S."/>
            <person name="Barras F."/>
            <person name="Barbe V."/>
            <person name="Weissenbach J."/>
            <person name="Mihalcescu I."/>
            <person name="Vermeglio A."/>
            <person name="Achouak W."/>
            <person name="Heulin T."/>
        </authorList>
    </citation>
    <scope>NUCLEOTIDE SEQUENCE [LARGE SCALE GENOMIC DNA]</scope>
    <source>
        <strain evidence="4">ATCC BAA-407 / DSM 14655 / LMG 21543 / TTB310</strain>
    </source>
</reference>
<dbReference type="STRING" id="365046.Rta_05070"/>
<dbReference type="PATRIC" id="fig|365046.3.peg.520"/>
<dbReference type="InterPro" id="IPR047262">
    <property type="entry name" value="PRX-like1"/>
</dbReference>
<proteinExistence type="predicted"/>
<feature type="chain" id="PRO_5003331102" evidence="1">
    <location>
        <begin position="21"/>
        <end position="201"/>
    </location>
</feature>
<evidence type="ECO:0000313" key="4">
    <source>
        <dbReference type="Proteomes" id="UP000008385"/>
    </source>
</evidence>
<gene>
    <name evidence="3" type="ordered locus">Rta_05070</name>
</gene>
<evidence type="ECO:0000256" key="1">
    <source>
        <dbReference type="SAM" id="SignalP"/>
    </source>
</evidence>
<dbReference type="CDD" id="cd02969">
    <property type="entry name" value="PRX_like1"/>
    <property type="match status" value="1"/>
</dbReference>
<keyword evidence="3" id="KW-0575">Peroxidase</keyword>
<keyword evidence="1" id="KW-0732">Signal</keyword>
<sequence>MLRRTLIAASLTALAATAQAAATVGQPAPEFTLKDAAGKTVRLSDFRGKHVVLEWTNPGCPFVQKHYNSGNMPATQKAATDQGVVWLSVNSTARDSGDWLEPAKLMAWKQERKAAPTAVLMDEEGTVGKSYGARTTPHLYIVDPQGRLVYAGGIDSIPSANAQDIPRATNYVRQGLGEALSGKPLSVSTTRPYGCSVKYKS</sequence>
<dbReference type="GO" id="GO:0004601">
    <property type="term" value="F:peroxidase activity"/>
    <property type="evidence" value="ECO:0007669"/>
    <property type="project" value="UniProtKB-KW"/>
</dbReference>
<feature type="signal peptide" evidence="1">
    <location>
        <begin position="1"/>
        <end position="20"/>
    </location>
</feature>
<dbReference type="SUPFAM" id="SSF52833">
    <property type="entry name" value="Thioredoxin-like"/>
    <property type="match status" value="1"/>
</dbReference>
<dbReference type="Gene3D" id="3.40.30.10">
    <property type="entry name" value="Glutaredoxin"/>
    <property type="match status" value="1"/>
</dbReference>
<dbReference type="Proteomes" id="UP000008385">
    <property type="component" value="Chromosome"/>
</dbReference>
<dbReference type="eggNOG" id="COG1225">
    <property type="taxonomic scope" value="Bacteria"/>
</dbReference>
<keyword evidence="4" id="KW-1185">Reference proteome</keyword>
<dbReference type="PANTHER" id="PTHR43640:SF1">
    <property type="entry name" value="THIOREDOXIN-DEPENDENT PEROXIREDOXIN"/>
    <property type="match status" value="1"/>
</dbReference>
<name>F5XVK7_RAMTT</name>